<feature type="chain" id="PRO_5012090728" description="Lipoprotein" evidence="1">
    <location>
        <begin position="16"/>
        <end position="130"/>
    </location>
</feature>
<reference evidence="3" key="1">
    <citation type="journal article" date="2014" name="Stand. Genomic Sci.">
        <title>Genome sequence of the exopolysaccharide-producing Salipiger mucosus type strain (DSM 16094(T)), a moderately halophilic member of the Roseobacter clade.</title>
        <authorList>
            <person name="Riedel T."/>
            <person name="Spring S."/>
            <person name="Fiebig A."/>
            <person name="Petersen J."/>
            <person name="Kyrpides N.C."/>
            <person name="Goker M."/>
            <person name="Klenk H.P."/>
        </authorList>
    </citation>
    <scope>NUCLEOTIDE SEQUENCE [LARGE SCALE GENOMIC DNA]</scope>
    <source>
        <strain evidence="3">DSM 16094</strain>
    </source>
</reference>
<keyword evidence="3" id="KW-1185">Reference proteome</keyword>
<dbReference type="PROSITE" id="PS51257">
    <property type="entry name" value="PROKAR_LIPOPROTEIN"/>
    <property type="match status" value="1"/>
</dbReference>
<accession>S9S9P0</accession>
<evidence type="ECO:0000256" key="1">
    <source>
        <dbReference type="SAM" id="SignalP"/>
    </source>
</evidence>
<evidence type="ECO:0000313" key="2">
    <source>
        <dbReference type="EMBL" id="EPX86880.1"/>
    </source>
</evidence>
<dbReference type="OrthoDB" id="9963007at2"/>
<evidence type="ECO:0008006" key="4">
    <source>
        <dbReference type="Google" id="ProtNLM"/>
    </source>
</evidence>
<dbReference type="HOGENOM" id="CLU_1936632_0_0_5"/>
<organism evidence="2 3">
    <name type="scientific">Salipiger mucosus DSM 16094</name>
    <dbReference type="NCBI Taxonomy" id="1123237"/>
    <lineage>
        <taxon>Bacteria</taxon>
        <taxon>Pseudomonadati</taxon>
        <taxon>Pseudomonadota</taxon>
        <taxon>Alphaproteobacteria</taxon>
        <taxon>Rhodobacterales</taxon>
        <taxon>Roseobacteraceae</taxon>
        <taxon>Salipiger</taxon>
    </lineage>
</organism>
<evidence type="ECO:0000313" key="3">
    <source>
        <dbReference type="Proteomes" id="UP000015347"/>
    </source>
</evidence>
<comment type="caution">
    <text evidence="2">The sequence shown here is derived from an EMBL/GenBank/DDBJ whole genome shotgun (WGS) entry which is preliminary data.</text>
</comment>
<dbReference type="Proteomes" id="UP000015347">
    <property type="component" value="Unassembled WGS sequence"/>
</dbReference>
<dbReference type="EMBL" id="APVH01000003">
    <property type="protein sequence ID" value="EPX86880.1"/>
    <property type="molecule type" value="Genomic_DNA"/>
</dbReference>
<protein>
    <recommendedName>
        <fullName evidence="4">Lipoprotein</fullName>
    </recommendedName>
</protein>
<name>S9S9P0_9RHOB</name>
<dbReference type="AlphaFoldDB" id="S9S9P0"/>
<dbReference type="RefSeq" id="WP_020042737.1">
    <property type="nucleotide sequence ID" value="NZ_KE557273.1"/>
</dbReference>
<keyword evidence="1" id="KW-0732">Signal</keyword>
<dbReference type="STRING" id="1123237.Salmuc_01531"/>
<proteinExistence type="predicted"/>
<feature type="signal peptide" evidence="1">
    <location>
        <begin position="1"/>
        <end position="15"/>
    </location>
</feature>
<gene>
    <name evidence="2" type="ORF">Salmuc_01531</name>
</gene>
<sequence>MFARPALIAALLALAACQPTTPTSTTPTGSAMHTELDDLPLTAGLRAEIASELGRLDSPEAASLCTAEERSFIRVSAMLMAVYLGEDETRPWTAPQEAKVAALRTRWEALGGDNRDVSDRCRSLLPAMMG</sequence>